<name>A0A6J4N9I5_9ACTN</name>
<dbReference type="EMBL" id="CADCUL010000152">
    <property type="protein sequence ID" value="CAA9381831.1"/>
    <property type="molecule type" value="Genomic_DNA"/>
</dbReference>
<gene>
    <name evidence="2" type="ORF">AVDCRST_MAG21-1695</name>
</gene>
<organism evidence="2">
    <name type="scientific">uncultured Nocardioidaceae bacterium</name>
    <dbReference type="NCBI Taxonomy" id="253824"/>
    <lineage>
        <taxon>Bacteria</taxon>
        <taxon>Bacillati</taxon>
        <taxon>Actinomycetota</taxon>
        <taxon>Actinomycetes</taxon>
        <taxon>Propionibacteriales</taxon>
        <taxon>Nocardioidaceae</taxon>
        <taxon>environmental samples</taxon>
    </lineage>
</organism>
<feature type="region of interest" description="Disordered" evidence="1">
    <location>
        <begin position="1"/>
        <end position="37"/>
    </location>
</feature>
<proteinExistence type="predicted"/>
<dbReference type="AlphaFoldDB" id="A0A6J4N9I5"/>
<protein>
    <submittedName>
        <fullName evidence="2">Uncharacterized protein</fullName>
    </submittedName>
</protein>
<dbReference type="AntiFam" id="ANF00156">
    <property type="entry name" value="Shadow ORF (opposite yahK)"/>
</dbReference>
<accession>A0A6J4N9I5</accession>
<feature type="region of interest" description="Disordered" evidence="1">
    <location>
        <begin position="271"/>
        <end position="303"/>
    </location>
</feature>
<feature type="compositionally biased region" description="Polar residues" evidence="1">
    <location>
        <begin position="281"/>
        <end position="291"/>
    </location>
</feature>
<feature type="compositionally biased region" description="Basic and acidic residues" evidence="1">
    <location>
        <begin position="8"/>
        <end position="37"/>
    </location>
</feature>
<evidence type="ECO:0000313" key="2">
    <source>
        <dbReference type="EMBL" id="CAA9381831.1"/>
    </source>
</evidence>
<reference evidence="2" key="1">
    <citation type="submission" date="2020-02" db="EMBL/GenBank/DDBJ databases">
        <authorList>
            <person name="Meier V. D."/>
        </authorList>
    </citation>
    <scope>NUCLEOTIDE SEQUENCE</scope>
    <source>
        <strain evidence="2">AVDCRST_MAG21</strain>
    </source>
</reference>
<sequence length="303" mass="33197">MPDLVQARAHDLEPERARDLQPLRVDVDDRDHPRPVEPGHLRVLQAHRAGAVDEVRVTGVRLEQVEAVDHAADRLDQGRRREGHALRHRVDAALGHRHPLGEAAGSLDDADRVQALAQVLVAALAEVALAAAQRRVDPDPVADLDADHLVPDVHDRPAELVADHDGVGRRRELAVDDVDVRPADPAGRDLDHHVLRPGDRLRDVLDRHLVRRLDHHCLHYCLLARLPRICLVNLDSTSPFAGVSGPHAWLGGTSAQPPAWRPCTPAVHRPRGGELTRGHSCATNRGNSGNRDTPRPLAAVRDG</sequence>
<evidence type="ECO:0000256" key="1">
    <source>
        <dbReference type="SAM" id="MobiDB-lite"/>
    </source>
</evidence>